<comment type="similarity">
    <text evidence="2">Belongs to the type II topoisomerase GyrA/ParC subunit family.</text>
</comment>
<dbReference type="EMBL" id="CP016094">
    <property type="protein sequence ID" value="AOS43252.1"/>
    <property type="molecule type" value="Genomic_DNA"/>
</dbReference>
<dbReference type="GO" id="GO:0009330">
    <property type="term" value="C:DNA topoisomerase type II (double strand cut, ATP-hydrolyzing) complex"/>
    <property type="evidence" value="ECO:0007669"/>
    <property type="project" value="TreeGrafter"/>
</dbReference>
<dbReference type="PROSITE" id="PS52040">
    <property type="entry name" value="TOPO_IIA"/>
    <property type="match status" value="1"/>
</dbReference>
<reference evidence="9 10" key="1">
    <citation type="submission" date="2016-06" db="EMBL/GenBank/DDBJ databases">
        <title>Three novel species with peptidoglycan cell walls form the new genus Lacunisphaera gen. nov. in the family Opitutaceae of the verrucomicrobial subdivision 4.</title>
        <authorList>
            <person name="Rast P."/>
            <person name="Gloeckner I."/>
            <person name="Jogler M."/>
            <person name="Boedeker C."/>
            <person name="Jeske O."/>
            <person name="Wiegand S."/>
            <person name="Reinhardt R."/>
            <person name="Schumann P."/>
            <person name="Rohde M."/>
            <person name="Spring S."/>
            <person name="Gloeckner F.O."/>
            <person name="Jogler C."/>
        </authorList>
    </citation>
    <scope>NUCLEOTIDE SEQUENCE [LARGE SCALE GENOMIC DNA]</scope>
    <source>
        <strain evidence="9 10">IG16b</strain>
    </source>
</reference>
<dbReference type="KEGG" id="obg:Verru16b_00295"/>
<evidence type="ECO:0000256" key="1">
    <source>
        <dbReference type="ARBA" id="ARBA00000185"/>
    </source>
</evidence>
<dbReference type="InterPro" id="IPR002205">
    <property type="entry name" value="Topo_IIA_dom_A"/>
</dbReference>
<accession>A0A1I7PI01</accession>
<dbReference type="AlphaFoldDB" id="A0A1I7PI01"/>
<dbReference type="Proteomes" id="UP000095228">
    <property type="component" value="Chromosome"/>
</dbReference>
<evidence type="ECO:0000256" key="7">
    <source>
        <dbReference type="SAM" id="MobiDB-lite"/>
    </source>
</evidence>
<dbReference type="GO" id="GO:0003677">
    <property type="term" value="F:DNA binding"/>
    <property type="evidence" value="ECO:0007669"/>
    <property type="project" value="UniProtKB-UniRule"/>
</dbReference>
<dbReference type="OrthoDB" id="9806486at2"/>
<dbReference type="Pfam" id="PF00521">
    <property type="entry name" value="DNA_topoisoIV"/>
    <property type="match status" value="1"/>
</dbReference>
<dbReference type="SMART" id="SM00434">
    <property type="entry name" value="TOP4c"/>
    <property type="match status" value="1"/>
</dbReference>
<evidence type="ECO:0000256" key="4">
    <source>
        <dbReference type="ARBA" id="ARBA00023125"/>
    </source>
</evidence>
<dbReference type="Gene3D" id="3.30.1360.40">
    <property type="match status" value="1"/>
</dbReference>
<dbReference type="GO" id="GO:0006265">
    <property type="term" value="P:DNA topological change"/>
    <property type="evidence" value="ECO:0007669"/>
    <property type="project" value="UniProtKB-UniRule"/>
</dbReference>
<proteinExistence type="inferred from homology"/>
<dbReference type="InterPro" id="IPR013758">
    <property type="entry name" value="Topo_IIA_A/C_ab"/>
</dbReference>
<dbReference type="InterPro" id="IPR013760">
    <property type="entry name" value="Topo_IIA-like_dom_sf"/>
</dbReference>
<gene>
    <name evidence="9" type="primary">gyrA_1</name>
    <name evidence="9" type="ORF">Verru16b_00295</name>
</gene>
<evidence type="ECO:0000256" key="5">
    <source>
        <dbReference type="ARBA" id="ARBA00023235"/>
    </source>
</evidence>
<organism evidence="9 10">
    <name type="scientific">Lacunisphaera limnophila</name>
    <dbReference type="NCBI Taxonomy" id="1838286"/>
    <lineage>
        <taxon>Bacteria</taxon>
        <taxon>Pseudomonadati</taxon>
        <taxon>Verrucomicrobiota</taxon>
        <taxon>Opitutia</taxon>
        <taxon>Opitutales</taxon>
        <taxon>Opitutaceae</taxon>
        <taxon>Lacunisphaera</taxon>
    </lineage>
</organism>
<dbReference type="STRING" id="1838286.Verru16b_00295"/>
<dbReference type="EC" id="5.99.1.3" evidence="9"/>
<evidence type="ECO:0000256" key="2">
    <source>
        <dbReference type="ARBA" id="ARBA00008263"/>
    </source>
</evidence>
<dbReference type="NCBIfam" id="NF007209">
    <property type="entry name" value="PRK09631.1"/>
    <property type="match status" value="1"/>
</dbReference>
<dbReference type="PANTHER" id="PTHR43493:SF5">
    <property type="entry name" value="DNA GYRASE SUBUNIT A, CHLOROPLASTIC_MITOCHONDRIAL"/>
    <property type="match status" value="1"/>
</dbReference>
<dbReference type="InterPro" id="IPR050220">
    <property type="entry name" value="Type_II_DNA_Topoisomerases"/>
</dbReference>
<dbReference type="PANTHER" id="PTHR43493">
    <property type="entry name" value="DNA GYRASE/TOPOISOMERASE SUBUNIT A"/>
    <property type="match status" value="1"/>
</dbReference>
<dbReference type="GO" id="GO:0003918">
    <property type="term" value="F:DNA topoisomerase type II (double strand cut, ATP-hydrolyzing) activity"/>
    <property type="evidence" value="ECO:0007669"/>
    <property type="project" value="UniProtKB-EC"/>
</dbReference>
<evidence type="ECO:0000259" key="8">
    <source>
        <dbReference type="PROSITE" id="PS52040"/>
    </source>
</evidence>
<dbReference type="Gene3D" id="3.90.199.10">
    <property type="entry name" value="Topoisomerase II, domain 5"/>
    <property type="match status" value="1"/>
</dbReference>
<dbReference type="RefSeq" id="WP_069960626.1">
    <property type="nucleotide sequence ID" value="NZ_CP016094.1"/>
</dbReference>
<dbReference type="GO" id="GO:0005737">
    <property type="term" value="C:cytoplasm"/>
    <property type="evidence" value="ECO:0007669"/>
    <property type="project" value="TreeGrafter"/>
</dbReference>
<evidence type="ECO:0000256" key="6">
    <source>
        <dbReference type="PROSITE-ProRule" id="PRU01384"/>
    </source>
</evidence>
<feature type="active site" description="O-(5'-phospho-DNA)-tyrosine intermediate" evidence="6">
    <location>
        <position position="186"/>
    </location>
</feature>
<feature type="domain" description="Topo IIA-type catalytic" evidence="8">
    <location>
        <begin position="105"/>
        <end position="508"/>
    </location>
</feature>
<comment type="catalytic activity">
    <reaction evidence="1 6">
        <text>ATP-dependent breakage, passage and rejoining of double-stranded DNA.</text>
        <dbReference type="EC" id="5.6.2.2"/>
    </reaction>
</comment>
<keyword evidence="5 6" id="KW-0413">Isomerase</keyword>
<dbReference type="PATRIC" id="fig|1838286.3.peg.298"/>
<name>A0A1I7PI01_9BACT</name>
<evidence type="ECO:0000313" key="9">
    <source>
        <dbReference type="EMBL" id="AOS43252.1"/>
    </source>
</evidence>
<keyword evidence="10" id="KW-1185">Reference proteome</keyword>
<keyword evidence="4 6" id="KW-0238">DNA-binding</keyword>
<dbReference type="Gene3D" id="1.10.268.10">
    <property type="entry name" value="Topoisomerase, domain 3"/>
    <property type="match status" value="1"/>
</dbReference>
<dbReference type="NCBIfam" id="NF009397">
    <property type="entry name" value="PRK12758.1"/>
    <property type="match status" value="1"/>
</dbReference>
<dbReference type="InterPro" id="IPR013757">
    <property type="entry name" value="Topo_IIA_A_a_sf"/>
</dbReference>
<dbReference type="SUPFAM" id="SSF56719">
    <property type="entry name" value="Type II DNA topoisomerase"/>
    <property type="match status" value="1"/>
</dbReference>
<evidence type="ECO:0000313" key="10">
    <source>
        <dbReference type="Proteomes" id="UP000095228"/>
    </source>
</evidence>
<keyword evidence="3 6" id="KW-0799">Topoisomerase</keyword>
<feature type="region of interest" description="Disordered" evidence="7">
    <location>
        <begin position="1"/>
        <end position="77"/>
    </location>
</feature>
<protein>
    <submittedName>
        <fullName evidence="9">DNA gyrase subunit A</fullName>
        <ecNumber evidence="9">5.99.1.3</ecNumber>
    </submittedName>
</protein>
<dbReference type="GO" id="GO:0005524">
    <property type="term" value="F:ATP binding"/>
    <property type="evidence" value="ECO:0007669"/>
    <property type="project" value="InterPro"/>
</dbReference>
<sequence length="732" mass="81765">MAKKKPSKKSDQPELPFASVSPGENGGQTPGSQQAATVPPAAELPDPDSDLPATRSSLPATAEAAEPAPKRPKGQKVQDEAAPLAVAYRNWFLDYASYVILDRAVPHLDDGLKPVQRRVLHTLWDMDDGRFHKVANVVGATMKLHPHGDASIGAALVSIGQRAWLIEPQGNYGNTLTGDDAAAPRYIEARLTAFAKDVLFNPKTTAWQLSYDGRNKEPITLPAKFPIVLLEGADGIAVGLSTKILPHNFNDLCRAAINHLQGKTFRILPDFPTGGTADFAEYNDGERGGKVKVRAKIEERSKYLLAVTELPYGVTTESLIESILAANAKGKIKVKHVDDNTADKVEILIHLPQGSEPDKVIQQLYVFTSCQVQLNPAACVIVRDPTTGDDKPVFTGVRDILKASADATKELLRRELEIKLGELEQQWHWDSLERIFIEERIYRLIEKSKTWESVLEEIRGGLKPFLKQLKREVTDEDITRLTEIRIKRISAYNRFQADEAMKKIEEGIKETKANLKKLTEYAVAWFEMLQEKYGKGRKRMTSYDEIEQIDASAVVSANQRLYVNREDGFIGLNWRQHEFVTECTILDSVLTIMGDASLKVTKVADKTFMGRDIKHIAIWPKDGDTRFYTMVYRDGPEGKCYAKKFQIGGLSRDKLYPLAKTEGSKLIWMHVSEKEKDMPKSIHVSLDGRSGARVRELDFDLTPVPVSTRTSKGLLVTKWAIKDVVPNDLALK</sequence>
<evidence type="ECO:0000256" key="3">
    <source>
        <dbReference type="ARBA" id="ARBA00023029"/>
    </source>
</evidence>